<dbReference type="InterPro" id="IPR020941">
    <property type="entry name" value="SUFU-like_domain"/>
</dbReference>
<evidence type="ECO:0000313" key="2">
    <source>
        <dbReference type="EMBL" id="CAA9479250.1"/>
    </source>
</evidence>
<evidence type="ECO:0000259" key="1">
    <source>
        <dbReference type="Pfam" id="PF05076"/>
    </source>
</evidence>
<dbReference type="PANTHER" id="PTHR10928:SF2">
    <property type="entry name" value="SUPPRESSOR OF FUSED HOMOLOG"/>
    <property type="match status" value="1"/>
</dbReference>
<dbReference type="InterPro" id="IPR037181">
    <property type="entry name" value="SUFU_N"/>
</dbReference>
<organism evidence="2">
    <name type="scientific">uncultured Solirubrobacteraceae bacterium</name>
    <dbReference type="NCBI Taxonomy" id="1162706"/>
    <lineage>
        <taxon>Bacteria</taxon>
        <taxon>Bacillati</taxon>
        <taxon>Actinomycetota</taxon>
        <taxon>Thermoleophilia</taxon>
        <taxon>Solirubrobacterales</taxon>
        <taxon>Solirubrobacteraceae</taxon>
        <taxon>environmental samples</taxon>
    </lineage>
</organism>
<name>A0A6J4RQP2_9ACTN</name>
<reference evidence="2" key="1">
    <citation type="submission" date="2020-02" db="EMBL/GenBank/DDBJ databases">
        <authorList>
            <person name="Meier V. D."/>
        </authorList>
    </citation>
    <scope>NUCLEOTIDE SEQUENCE</scope>
    <source>
        <strain evidence="2">AVDCRST_MAG85</strain>
    </source>
</reference>
<dbReference type="SUPFAM" id="SSF103359">
    <property type="entry name" value="Suppressor of Fused, N-terminal domain"/>
    <property type="match status" value="1"/>
</dbReference>
<protein>
    <recommendedName>
        <fullName evidence="1">Suppressor of fused-like domain-containing protein</fullName>
    </recommendedName>
</protein>
<dbReference type="PANTHER" id="PTHR10928">
    <property type="entry name" value="SUPPRESSOR OF FUSED"/>
    <property type="match status" value="1"/>
</dbReference>
<dbReference type="InterPro" id="IPR007768">
    <property type="entry name" value="Suppressor_of_fused"/>
</dbReference>
<proteinExistence type="predicted"/>
<dbReference type="GO" id="GO:0005737">
    <property type="term" value="C:cytoplasm"/>
    <property type="evidence" value="ECO:0007669"/>
    <property type="project" value="TreeGrafter"/>
</dbReference>
<feature type="domain" description="Suppressor of fused-like" evidence="1">
    <location>
        <begin position="44"/>
        <end position="194"/>
    </location>
</feature>
<dbReference type="Pfam" id="PF05076">
    <property type="entry name" value="SUFU"/>
    <property type="match status" value="1"/>
</dbReference>
<dbReference type="AlphaFoldDB" id="A0A6J4RQP2"/>
<dbReference type="EMBL" id="CADCVT010000058">
    <property type="protein sequence ID" value="CAA9479250.1"/>
    <property type="molecule type" value="Genomic_DNA"/>
</dbReference>
<gene>
    <name evidence="2" type="ORF">AVDCRST_MAG85-559</name>
</gene>
<accession>A0A6J4RQP2</accession>
<sequence>MSGPDDDEDAAGWDAIDAAFERLYPGQAPHHWGTDFAARVMLGGPEALDGLSAYRADEPVPHWHWVTYGLTELYDKDSEDADWSGWGYELTMRVPRDAELPAPWPIALLQQIANWAHHAKRLLQAGEAFDTGSPIAPDEEGCTLTGIGFLADPELPQIETPHGKVDFVSMVGLHPLEIAHWREHGAESLLERAGRPHASAFNALSRESFVPPG</sequence>